<comment type="subcellular location">
    <subcellularLocation>
        <location evidence="1">Membrane</location>
        <topology evidence="1">Single-pass type I membrane protein</topology>
    </subcellularLocation>
</comment>
<reference evidence="16 17" key="1">
    <citation type="submission" date="2024-04" db="EMBL/GenBank/DDBJ databases">
        <authorList>
            <person name="Waldvogel A.-M."/>
            <person name="Schoenle A."/>
        </authorList>
    </citation>
    <scope>NUCLEOTIDE SEQUENCE [LARGE SCALE GENOMIC DNA]</scope>
</reference>
<dbReference type="SUPFAM" id="SSF48726">
    <property type="entry name" value="Immunoglobulin"/>
    <property type="match status" value="1"/>
</dbReference>
<keyword evidence="8" id="KW-0675">Receptor</keyword>
<feature type="transmembrane region" description="Helical" evidence="12">
    <location>
        <begin position="415"/>
        <end position="435"/>
    </location>
</feature>
<dbReference type="InterPro" id="IPR003599">
    <property type="entry name" value="Ig_sub"/>
</dbReference>
<name>A0AAV2MCS8_KNICA</name>
<evidence type="ECO:0000256" key="9">
    <source>
        <dbReference type="ARBA" id="ARBA00023180"/>
    </source>
</evidence>
<evidence type="ECO:0000256" key="12">
    <source>
        <dbReference type="SAM" id="Phobius"/>
    </source>
</evidence>
<dbReference type="InterPro" id="IPR036179">
    <property type="entry name" value="Ig-like_dom_sf"/>
</dbReference>
<dbReference type="InterPro" id="IPR015321">
    <property type="entry name" value="TypeI_recpt_CBD"/>
</dbReference>
<keyword evidence="6 12" id="KW-0472">Membrane</keyword>
<dbReference type="GO" id="GO:0009897">
    <property type="term" value="C:external side of plasma membrane"/>
    <property type="evidence" value="ECO:0007669"/>
    <property type="project" value="TreeGrafter"/>
</dbReference>
<proteinExistence type="inferred from homology"/>
<feature type="chain" id="PRO_5043640457" description="Fibronectin type-III domain-containing protein" evidence="13">
    <location>
        <begin position="17"/>
        <end position="499"/>
    </location>
</feature>
<feature type="region of interest" description="Disordered" evidence="11">
    <location>
        <begin position="17"/>
        <end position="52"/>
    </location>
</feature>
<dbReference type="InterPro" id="IPR003530">
    <property type="entry name" value="Hematopoietin_rcpt_L_F3_CS"/>
</dbReference>
<evidence type="ECO:0000256" key="6">
    <source>
        <dbReference type="ARBA" id="ARBA00023136"/>
    </source>
</evidence>
<feature type="region of interest" description="Disordered" evidence="11">
    <location>
        <begin position="455"/>
        <end position="474"/>
    </location>
</feature>
<dbReference type="CDD" id="cd00063">
    <property type="entry name" value="FN3"/>
    <property type="match status" value="1"/>
</dbReference>
<dbReference type="InterPro" id="IPR003961">
    <property type="entry name" value="FN3_dom"/>
</dbReference>
<comment type="similarity">
    <text evidence="2">Belongs to the type I cytokine receptor family. Type 3 subfamily.</text>
</comment>
<evidence type="ECO:0000256" key="13">
    <source>
        <dbReference type="SAM" id="SignalP"/>
    </source>
</evidence>
<evidence type="ECO:0008006" key="18">
    <source>
        <dbReference type="Google" id="ProtNLM"/>
    </source>
</evidence>
<dbReference type="Pfam" id="PF00041">
    <property type="entry name" value="fn3"/>
    <property type="match status" value="1"/>
</dbReference>
<evidence type="ECO:0000259" key="14">
    <source>
        <dbReference type="PROSITE" id="PS50835"/>
    </source>
</evidence>
<dbReference type="PROSITE" id="PS50835">
    <property type="entry name" value="IG_LIKE"/>
    <property type="match status" value="1"/>
</dbReference>
<dbReference type="Proteomes" id="UP001497482">
    <property type="component" value="Chromosome 7"/>
</dbReference>
<feature type="compositionally biased region" description="Basic and acidic residues" evidence="11">
    <location>
        <begin position="464"/>
        <end position="474"/>
    </location>
</feature>
<keyword evidence="10" id="KW-0393">Immunoglobulin domain</keyword>
<organism evidence="16 17">
    <name type="scientific">Knipowitschia caucasica</name>
    <name type="common">Caucasian dwarf goby</name>
    <name type="synonym">Pomatoschistus caucasicus</name>
    <dbReference type="NCBI Taxonomy" id="637954"/>
    <lineage>
        <taxon>Eukaryota</taxon>
        <taxon>Metazoa</taxon>
        <taxon>Chordata</taxon>
        <taxon>Craniata</taxon>
        <taxon>Vertebrata</taxon>
        <taxon>Euteleostomi</taxon>
        <taxon>Actinopterygii</taxon>
        <taxon>Neopterygii</taxon>
        <taxon>Teleostei</taxon>
        <taxon>Neoteleostei</taxon>
        <taxon>Acanthomorphata</taxon>
        <taxon>Gobiaria</taxon>
        <taxon>Gobiiformes</taxon>
        <taxon>Gobioidei</taxon>
        <taxon>Gobiidae</taxon>
        <taxon>Gobiinae</taxon>
        <taxon>Knipowitschia</taxon>
    </lineage>
</organism>
<dbReference type="InterPro" id="IPR013783">
    <property type="entry name" value="Ig-like_fold"/>
</dbReference>
<dbReference type="SMART" id="SM00060">
    <property type="entry name" value="FN3"/>
    <property type="match status" value="1"/>
</dbReference>
<feature type="signal peptide" evidence="13">
    <location>
        <begin position="1"/>
        <end position="16"/>
    </location>
</feature>
<evidence type="ECO:0000256" key="2">
    <source>
        <dbReference type="ARBA" id="ARBA00010890"/>
    </source>
</evidence>
<dbReference type="Pfam" id="PF09240">
    <property type="entry name" value="IL6Ra-bind"/>
    <property type="match status" value="1"/>
</dbReference>
<dbReference type="AlphaFoldDB" id="A0AAV2MCS8"/>
<dbReference type="PROSITE" id="PS01354">
    <property type="entry name" value="HEMATOPO_REC_L_F3"/>
    <property type="match status" value="1"/>
</dbReference>
<evidence type="ECO:0000256" key="1">
    <source>
        <dbReference type="ARBA" id="ARBA00004479"/>
    </source>
</evidence>
<protein>
    <recommendedName>
        <fullName evidence="18">Fibronectin type-III domain-containing protein</fullName>
    </recommendedName>
</protein>
<evidence type="ECO:0000256" key="10">
    <source>
        <dbReference type="ARBA" id="ARBA00023319"/>
    </source>
</evidence>
<keyword evidence="5 12" id="KW-1133">Transmembrane helix</keyword>
<keyword evidence="17" id="KW-1185">Reference proteome</keyword>
<evidence type="ECO:0000256" key="8">
    <source>
        <dbReference type="ARBA" id="ARBA00023170"/>
    </source>
</evidence>
<dbReference type="GO" id="GO:0016064">
    <property type="term" value="P:immunoglobulin mediated immune response"/>
    <property type="evidence" value="ECO:0007669"/>
    <property type="project" value="TreeGrafter"/>
</dbReference>
<evidence type="ECO:0000256" key="7">
    <source>
        <dbReference type="ARBA" id="ARBA00023157"/>
    </source>
</evidence>
<keyword evidence="9" id="KW-0325">Glycoprotein</keyword>
<keyword evidence="4 13" id="KW-0732">Signal</keyword>
<evidence type="ECO:0000256" key="5">
    <source>
        <dbReference type="ARBA" id="ARBA00022989"/>
    </source>
</evidence>
<dbReference type="CDD" id="cd00096">
    <property type="entry name" value="Ig"/>
    <property type="match status" value="1"/>
</dbReference>
<feature type="domain" description="Ig-like" evidence="14">
    <location>
        <begin position="81"/>
        <end position="152"/>
    </location>
</feature>
<dbReference type="PROSITE" id="PS50853">
    <property type="entry name" value="FN3"/>
    <property type="match status" value="1"/>
</dbReference>
<evidence type="ECO:0000313" key="16">
    <source>
        <dbReference type="EMBL" id="CAL1611122.1"/>
    </source>
</evidence>
<sequence>MFVTALCVLCASPARGEPNGSCPRKDRKVIQREPRSHSSQPKPSHKPPPGVVVVSQDSELVLTCSGGVILDGVKLVSSRFPNAVTASIVNSRSHNPVLPNQQVDTLEDEFDTEEKEKRPKVQWKWNNKDLYTEGSTLSLSNVRMSDSGSYSCLQGGTEKFSTKVIVAEAIETPQLSCYKKSPSSKIRCEWSPHSQLHKSTSCSLFTRKRPNGLFLRVPCSYSTRRSKCWCVLGHNEEDKRTLHQAFLCVSSLTSNGSSDLITFTPMHILKPDPPYNVSVQPEVGLNRTLVVTWRPPYTWKIQDRFYELIYELRYKPLLSAYYQTRAIDEQTSTHTITDAVAGETYEVEVRAKDEYEGQWSEWSVTQHGRSWTDISNEDLLGTSYPYWYGEGSGSGDYPENQLTSTQREKTLSHHFLWIAVSLGVCLTVLIVYIIWHKGQCVSRLYSSRRPGAAADKQTLSKSRPLREVEERRKQELRAEDKTEATIFNNTSYFLVQKEI</sequence>
<accession>A0AAV2MCS8</accession>
<keyword evidence="3 12" id="KW-0812">Transmembrane</keyword>
<dbReference type="PANTHER" id="PTHR23037">
    <property type="entry name" value="CYTOKINE RECEPTOR"/>
    <property type="match status" value="1"/>
</dbReference>
<dbReference type="SUPFAM" id="SSF49265">
    <property type="entry name" value="Fibronectin type III"/>
    <property type="match status" value="2"/>
</dbReference>
<dbReference type="PANTHER" id="PTHR23037:SF22">
    <property type="entry name" value="CYTOKINE RECEPTOR COMMON SUBUNIT BETA"/>
    <property type="match status" value="1"/>
</dbReference>
<dbReference type="Gene3D" id="2.60.40.10">
    <property type="entry name" value="Immunoglobulins"/>
    <property type="match status" value="3"/>
</dbReference>
<dbReference type="InterPro" id="IPR007110">
    <property type="entry name" value="Ig-like_dom"/>
</dbReference>
<gene>
    <name evidence="16" type="ORF">KC01_LOCUS37593</name>
</gene>
<dbReference type="GO" id="GO:0004896">
    <property type="term" value="F:cytokine receptor activity"/>
    <property type="evidence" value="ECO:0007669"/>
    <property type="project" value="InterPro"/>
</dbReference>
<evidence type="ECO:0000256" key="11">
    <source>
        <dbReference type="SAM" id="MobiDB-lite"/>
    </source>
</evidence>
<feature type="domain" description="Fibronectin type-III" evidence="15">
    <location>
        <begin position="273"/>
        <end position="370"/>
    </location>
</feature>
<evidence type="ECO:0000259" key="15">
    <source>
        <dbReference type="PROSITE" id="PS50853"/>
    </source>
</evidence>
<dbReference type="SMART" id="SM00409">
    <property type="entry name" value="IG"/>
    <property type="match status" value="1"/>
</dbReference>
<evidence type="ECO:0000313" key="17">
    <source>
        <dbReference type="Proteomes" id="UP001497482"/>
    </source>
</evidence>
<evidence type="ECO:0000256" key="3">
    <source>
        <dbReference type="ARBA" id="ARBA00022692"/>
    </source>
</evidence>
<keyword evidence="7" id="KW-1015">Disulfide bond</keyword>
<dbReference type="InterPro" id="IPR036116">
    <property type="entry name" value="FN3_sf"/>
</dbReference>
<evidence type="ECO:0000256" key="4">
    <source>
        <dbReference type="ARBA" id="ARBA00022729"/>
    </source>
</evidence>
<dbReference type="EMBL" id="OZ035829">
    <property type="protein sequence ID" value="CAL1611122.1"/>
    <property type="molecule type" value="Genomic_DNA"/>
</dbReference>